<dbReference type="EMBL" id="PRLD01000014">
    <property type="protein sequence ID" value="RAW56059.1"/>
    <property type="molecule type" value="Genomic_DNA"/>
</dbReference>
<dbReference type="AlphaFoldDB" id="A0A329U3U9"/>
<gene>
    <name evidence="1" type="ORF">C4N24_12400</name>
</gene>
<dbReference type="Pfam" id="PF05973">
    <property type="entry name" value="Gp49"/>
    <property type="match status" value="1"/>
</dbReference>
<name>A0A329U3U9_9FIRM</name>
<sequence length="119" mass="13894">MRGYDVDFFIRENGDCPVKEFLLSLDKKMRAKLLVELDLLEENGPQPREPYSKHLEDGIFELRAKQGSDITRVLYFFFVGKKIVLTNGFTKKTQKTPRAEIATAKKYRAEYIERKESLS</sequence>
<proteinExistence type="predicted"/>
<comment type="caution">
    <text evidence="1">The sequence shown here is derived from an EMBL/GenBank/DDBJ whole genome shotgun (WGS) entry which is preliminary data.</text>
</comment>
<dbReference type="Proteomes" id="UP000251281">
    <property type="component" value="Unassembled WGS sequence"/>
</dbReference>
<accession>A0A329U3U9</accession>
<dbReference type="InterPro" id="IPR009241">
    <property type="entry name" value="HigB-like"/>
</dbReference>
<organism evidence="1 2">
    <name type="scientific">Faecalibacterium prausnitzii</name>
    <dbReference type="NCBI Taxonomy" id="853"/>
    <lineage>
        <taxon>Bacteria</taxon>
        <taxon>Bacillati</taxon>
        <taxon>Bacillota</taxon>
        <taxon>Clostridia</taxon>
        <taxon>Eubacteriales</taxon>
        <taxon>Oscillospiraceae</taxon>
        <taxon>Faecalibacterium</taxon>
    </lineage>
</organism>
<protein>
    <submittedName>
        <fullName evidence="1">Type II toxin-antitoxin system RelE/ParE family toxin</fullName>
    </submittedName>
</protein>
<reference evidence="1 2" key="1">
    <citation type="submission" date="2018-02" db="EMBL/GenBank/DDBJ databases">
        <title>Complete genome sequencing of Faecalibacterium prausnitzii strains isolated from the human gut.</title>
        <authorList>
            <person name="Fitzgerald B.C."/>
            <person name="Shkoporov A.N."/>
            <person name="Ross P.R."/>
            <person name="Hill C."/>
        </authorList>
    </citation>
    <scope>NUCLEOTIDE SEQUENCE [LARGE SCALE GENOMIC DNA]</scope>
    <source>
        <strain evidence="1 2">APC923/51-1</strain>
    </source>
</reference>
<dbReference type="RefSeq" id="WP_112091668.1">
    <property type="nucleotide sequence ID" value="NZ_PRLD01000014.1"/>
</dbReference>
<evidence type="ECO:0000313" key="1">
    <source>
        <dbReference type="EMBL" id="RAW56059.1"/>
    </source>
</evidence>
<evidence type="ECO:0000313" key="2">
    <source>
        <dbReference type="Proteomes" id="UP000251281"/>
    </source>
</evidence>